<dbReference type="PANTHER" id="PTHR48099">
    <property type="entry name" value="C-1-TETRAHYDROFOLATE SYNTHASE, CYTOPLASMIC-RELATED"/>
    <property type="match status" value="1"/>
</dbReference>
<dbReference type="Gene3D" id="3.40.50.720">
    <property type="entry name" value="NAD(P)-binding Rossmann-like Domain"/>
    <property type="match status" value="1"/>
</dbReference>
<keyword evidence="11 12" id="KW-0511">Multifunctional enzyme</keyword>
<feature type="binding site" evidence="12">
    <location>
        <begin position="233"/>
        <end position="235"/>
    </location>
    <ligand>
        <name>NADP(+)</name>
        <dbReference type="ChEBI" id="CHEBI:58349"/>
    </ligand>
</feature>
<keyword evidence="9 12" id="KW-0368">Histidine biosynthesis</keyword>
<dbReference type="InterPro" id="IPR046346">
    <property type="entry name" value="Aminoacid_DH-like_N_sf"/>
</dbReference>
<feature type="domain" description="Tetrahydrofolate dehydrogenase/cyclohydrolase NAD(P)-binding" evidence="14">
    <location>
        <begin position="207"/>
        <end position="344"/>
    </location>
</feature>
<keyword evidence="3 12" id="KW-0554">One-carbon metabolism</keyword>
<comment type="catalytic activity">
    <reaction evidence="12">
        <text>(6R)-5,10-methenyltetrahydrofolate + H2O = (6R)-10-formyltetrahydrofolate + H(+)</text>
        <dbReference type="Rhea" id="RHEA:23700"/>
        <dbReference type="ChEBI" id="CHEBI:15377"/>
        <dbReference type="ChEBI" id="CHEBI:15378"/>
        <dbReference type="ChEBI" id="CHEBI:57455"/>
        <dbReference type="ChEBI" id="CHEBI:195366"/>
        <dbReference type="EC" id="3.5.4.9"/>
    </reaction>
</comment>
<dbReference type="SUPFAM" id="SSF53223">
    <property type="entry name" value="Aminoacid dehydrogenase-like, N-terminal domain"/>
    <property type="match status" value="1"/>
</dbReference>
<proteinExistence type="inferred from homology"/>
<comment type="function">
    <text evidence="12">Catalyzes the oxidation of 5,10-methylenetetrahydrofolate to 5,10-methenyltetrahydrofolate and then the hydrolysis of 5,10-methenyltetrahydrofolate to 10-formyltetrahydrofolate.</text>
</comment>
<sequence>MNLDATGDFVDKAYLRIACGNCKTCNQKHIVTGEPLHHVACPRKVAEDDGQTYTRCNTSNQGERWELSQKPLLLEGKPVVAQIYGDLEPRIRKLKERGVTPCLATILVGDDPASATYVKMKGNACKKLGMDSRRIHLPEDTTTAQLLDTIAELNGDPLIHGILLQHPVPAQINERLAFDAIVPEKDVDGVTSLGFGRMAYSVQSYASCTPEAIIAVMDYYHLPISGQHVVVIGRSAILGKPVSFLLLNRNATITVCHSKTTDLPFHVSTADIVVAAVGRPRFVQGEWLKQGAIVLDAGYNEGNVGDADFESCLGQVSAITPVPGGIGPVTIATLLRHTVEAAEKLH</sequence>
<dbReference type="EC" id="1.5.1.5" evidence="12"/>
<dbReference type="PANTHER" id="PTHR48099:SF5">
    <property type="entry name" value="C-1-TETRAHYDROFOLATE SYNTHASE, CYTOPLASMIC"/>
    <property type="match status" value="1"/>
</dbReference>
<evidence type="ECO:0000313" key="16">
    <source>
        <dbReference type="Proteomes" id="UP000663505"/>
    </source>
</evidence>
<comment type="caution">
    <text evidence="12">Lacks conserved residue(s) required for the propagation of feature annotation.</text>
</comment>
<name>A0A9X7Z902_9BACL</name>
<dbReference type="SUPFAM" id="SSF51735">
    <property type="entry name" value="NAD(P)-binding Rossmann-fold domains"/>
    <property type="match status" value="1"/>
</dbReference>
<dbReference type="InterPro" id="IPR020631">
    <property type="entry name" value="THF_DH/CycHdrlase_NAD-bd_dom"/>
</dbReference>
<evidence type="ECO:0000256" key="6">
    <source>
        <dbReference type="ARBA" id="ARBA00022801"/>
    </source>
</evidence>
<reference evidence="15 16" key="1">
    <citation type="submission" date="2021-02" db="EMBL/GenBank/DDBJ databases">
        <title>Alicyclobacillus curvatus sp. nov. and Alicyclobacillus mengziensis sp. nov., two acidophilic bacteria isolated from acid mine drainage.</title>
        <authorList>
            <person name="Huang Y."/>
        </authorList>
    </citation>
    <scope>NUCLEOTIDE SEQUENCE [LARGE SCALE GENOMIC DNA]</scope>
    <source>
        <strain evidence="15 16">S30H14</strain>
    </source>
</reference>
<keyword evidence="8 12" id="KW-0560">Oxidoreductase</keyword>
<accession>A0A9X7Z902</accession>
<dbReference type="EMBL" id="CP071182">
    <property type="protein sequence ID" value="QSO48978.1"/>
    <property type="molecule type" value="Genomic_DNA"/>
</dbReference>
<dbReference type="HAMAP" id="MF_01576">
    <property type="entry name" value="THF_DHG_CYH"/>
    <property type="match status" value="1"/>
</dbReference>
<keyword evidence="16" id="KW-1185">Reference proteome</keyword>
<evidence type="ECO:0000256" key="12">
    <source>
        <dbReference type="HAMAP-Rule" id="MF_01576"/>
    </source>
</evidence>
<dbReference type="EC" id="3.5.4.9" evidence="12"/>
<evidence type="ECO:0000259" key="13">
    <source>
        <dbReference type="Pfam" id="PF00763"/>
    </source>
</evidence>
<dbReference type="GO" id="GO:0006164">
    <property type="term" value="P:purine nucleotide biosynthetic process"/>
    <property type="evidence" value="ECO:0007669"/>
    <property type="project" value="UniProtKB-KW"/>
</dbReference>
<comment type="pathway">
    <text evidence="1 12">One-carbon metabolism; tetrahydrofolate interconversion.</text>
</comment>
<dbReference type="GO" id="GO:0000105">
    <property type="term" value="P:L-histidine biosynthetic process"/>
    <property type="evidence" value="ECO:0007669"/>
    <property type="project" value="UniProtKB-KW"/>
</dbReference>
<dbReference type="GO" id="GO:0035999">
    <property type="term" value="P:tetrahydrofolate interconversion"/>
    <property type="evidence" value="ECO:0007669"/>
    <property type="project" value="UniProtKB-UniRule"/>
</dbReference>
<evidence type="ECO:0000256" key="1">
    <source>
        <dbReference type="ARBA" id="ARBA00004777"/>
    </source>
</evidence>
<comment type="catalytic activity">
    <reaction evidence="12">
        <text>(6R)-5,10-methylene-5,6,7,8-tetrahydrofolate + NADP(+) = (6R)-5,10-methenyltetrahydrofolate + NADPH</text>
        <dbReference type="Rhea" id="RHEA:22812"/>
        <dbReference type="ChEBI" id="CHEBI:15636"/>
        <dbReference type="ChEBI" id="CHEBI:57455"/>
        <dbReference type="ChEBI" id="CHEBI:57783"/>
        <dbReference type="ChEBI" id="CHEBI:58349"/>
        <dbReference type="EC" id="1.5.1.5"/>
    </reaction>
</comment>
<keyword evidence="6 12" id="KW-0378">Hydrolase</keyword>
<dbReference type="GO" id="GO:0005829">
    <property type="term" value="C:cytosol"/>
    <property type="evidence" value="ECO:0007669"/>
    <property type="project" value="TreeGrafter"/>
</dbReference>
<dbReference type="AlphaFoldDB" id="A0A9X7Z902"/>
<evidence type="ECO:0000256" key="4">
    <source>
        <dbReference type="ARBA" id="ARBA00022605"/>
    </source>
</evidence>
<dbReference type="GO" id="GO:0009086">
    <property type="term" value="P:methionine biosynthetic process"/>
    <property type="evidence" value="ECO:0007669"/>
    <property type="project" value="UniProtKB-KW"/>
</dbReference>
<dbReference type="GO" id="GO:0004488">
    <property type="term" value="F:methylenetetrahydrofolate dehydrogenase (NADP+) activity"/>
    <property type="evidence" value="ECO:0007669"/>
    <property type="project" value="UniProtKB-UniRule"/>
</dbReference>
<evidence type="ECO:0000256" key="10">
    <source>
        <dbReference type="ARBA" id="ARBA00023167"/>
    </source>
</evidence>
<dbReference type="Proteomes" id="UP000663505">
    <property type="component" value="Chromosome"/>
</dbReference>
<evidence type="ECO:0000256" key="7">
    <source>
        <dbReference type="ARBA" id="ARBA00022857"/>
    </source>
</evidence>
<organism evidence="15 16">
    <name type="scientific">Alicyclobacillus mengziensis</name>
    <dbReference type="NCBI Taxonomy" id="2931921"/>
    <lineage>
        <taxon>Bacteria</taxon>
        <taxon>Bacillati</taxon>
        <taxon>Bacillota</taxon>
        <taxon>Bacilli</taxon>
        <taxon>Bacillales</taxon>
        <taxon>Alicyclobacillaceae</taxon>
        <taxon>Alicyclobacillus</taxon>
    </lineage>
</organism>
<evidence type="ECO:0000256" key="11">
    <source>
        <dbReference type="ARBA" id="ARBA00023268"/>
    </source>
</evidence>
<dbReference type="CDD" id="cd01080">
    <property type="entry name" value="NAD_bind_m-THF_DH_Cyclohyd"/>
    <property type="match status" value="1"/>
</dbReference>
<dbReference type="FunFam" id="3.40.50.10860:FF:000005">
    <property type="entry name" value="C-1-tetrahydrofolate synthase, cytoplasmic, putative"/>
    <property type="match status" value="1"/>
</dbReference>
<evidence type="ECO:0000313" key="15">
    <source>
        <dbReference type="EMBL" id="QSO48978.1"/>
    </source>
</evidence>
<evidence type="ECO:0000259" key="14">
    <source>
        <dbReference type="Pfam" id="PF02882"/>
    </source>
</evidence>
<keyword evidence="4 12" id="KW-0028">Amino-acid biosynthesis</keyword>
<dbReference type="KEGG" id="afx:JZ786_08615"/>
<dbReference type="InterPro" id="IPR036291">
    <property type="entry name" value="NAD(P)-bd_dom_sf"/>
</dbReference>
<dbReference type="Pfam" id="PF00763">
    <property type="entry name" value="THF_DHG_CYH"/>
    <property type="match status" value="1"/>
</dbReference>
<keyword evidence="5 12" id="KW-0658">Purine biosynthesis</keyword>
<comment type="subunit">
    <text evidence="2 12">Homodimer.</text>
</comment>
<dbReference type="InterPro" id="IPR000672">
    <property type="entry name" value="THF_DH/CycHdrlase"/>
</dbReference>
<gene>
    <name evidence="12" type="primary">folD</name>
    <name evidence="15" type="ORF">JZ786_08615</name>
</gene>
<dbReference type="Pfam" id="PF02882">
    <property type="entry name" value="THF_DHG_CYH_C"/>
    <property type="match status" value="1"/>
</dbReference>
<keyword evidence="10 12" id="KW-0486">Methionine biosynthesis</keyword>
<dbReference type="PRINTS" id="PR00085">
    <property type="entry name" value="THFDHDRGNASE"/>
</dbReference>
<protein>
    <recommendedName>
        <fullName evidence="12">Bifunctional protein FolD</fullName>
    </recommendedName>
    <domain>
        <recommendedName>
            <fullName evidence="12">Methylenetetrahydrofolate dehydrogenase</fullName>
            <ecNumber evidence="12">1.5.1.5</ecNumber>
        </recommendedName>
    </domain>
    <domain>
        <recommendedName>
            <fullName evidence="12">Methenyltetrahydrofolate cyclohydrolase</fullName>
            <ecNumber evidence="12">3.5.4.9</ecNumber>
        </recommendedName>
    </domain>
</protein>
<keyword evidence="7 12" id="KW-0521">NADP</keyword>
<dbReference type="Gene3D" id="3.40.50.10860">
    <property type="entry name" value="Leucine Dehydrogenase, chain A, domain 1"/>
    <property type="match status" value="1"/>
</dbReference>
<evidence type="ECO:0000256" key="2">
    <source>
        <dbReference type="ARBA" id="ARBA00011738"/>
    </source>
</evidence>
<dbReference type="GO" id="GO:0004477">
    <property type="term" value="F:methenyltetrahydrofolate cyclohydrolase activity"/>
    <property type="evidence" value="ECO:0007669"/>
    <property type="project" value="UniProtKB-UniRule"/>
</dbReference>
<evidence type="ECO:0000256" key="3">
    <source>
        <dbReference type="ARBA" id="ARBA00022563"/>
    </source>
</evidence>
<feature type="domain" description="Tetrahydrofolate dehydrogenase/cyclohydrolase catalytic" evidence="13">
    <location>
        <begin position="74"/>
        <end position="188"/>
    </location>
</feature>
<evidence type="ECO:0000256" key="9">
    <source>
        <dbReference type="ARBA" id="ARBA00023102"/>
    </source>
</evidence>
<evidence type="ECO:0000256" key="8">
    <source>
        <dbReference type="ARBA" id="ARBA00023002"/>
    </source>
</evidence>
<evidence type="ECO:0000256" key="5">
    <source>
        <dbReference type="ARBA" id="ARBA00022755"/>
    </source>
</evidence>
<comment type="similarity">
    <text evidence="12">Belongs to the tetrahydrofolate dehydrogenase/cyclohydrolase family.</text>
</comment>
<dbReference type="InterPro" id="IPR020630">
    <property type="entry name" value="THF_DH/CycHdrlase_cat_dom"/>
</dbReference>